<dbReference type="RefSeq" id="WP_098512202.1">
    <property type="nucleotide sequence ID" value="NZ_JBIAKZ010000002.1"/>
</dbReference>
<gene>
    <name evidence="2" type="ORF">ATK36_3190</name>
</gene>
<dbReference type="Proteomes" id="UP000243542">
    <property type="component" value="Unassembled WGS sequence"/>
</dbReference>
<organism evidence="2 3">
    <name type="scientific">Amycolatopsis sulphurea</name>
    <dbReference type="NCBI Taxonomy" id="76022"/>
    <lineage>
        <taxon>Bacteria</taxon>
        <taxon>Bacillati</taxon>
        <taxon>Actinomycetota</taxon>
        <taxon>Actinomycetes</taxon>
        <taxon>Pseudonocardiales</taxon>
        <taxon>Pseudonocardiaceae</taxon>
        <taxon>Amycolatopsis</taxon>
    </lineage>
</organism>
<dbReference type="AlphaFoldDB" id="A0A2A9FBE2"/>
<evidence type="ECO:0000256" key="1">
    <source>
        <dbReference type="SAM" id="MobiDB-lite"/>
    </source>
</evidence>
<name>A0A2A9FBE2_9PSEU</name>
<evidence type="ECO:0008006" key="4">
    <source>
        <dbReference type="Google" id="ProtNLM"/>
    </source>
</evidence>
<accession>A0A2A9FBE2</accession>
<protein>
    <recommendedName>
        <fullName evidence="4">HK97 gp10 family phage protein</fullName>
    </recommendedName>
</protein>
<feature type="region of interest" description="Disordered" evidence="1">
    <location>
        <begin position="38"/>
        <end position="61"/>
    </location>
</feature>
<dbReference type="EMBL" id="PDJK01000002">
    <property type="protein sequence ID" value="PFG48116.1"/>
    <property type="molecule type" value="Genomic_DNA"/>
</dbReference>
<sequence length="130" mass="14497">MARDFEVRVDGLKELRAAIRRTKDDDLRKALAQAHKDTADVVAQPASRAAPHRSGRLARTVKPSASVKGAIVRAGRGSSVPYAGPIHFGWRKRRIRAQPLLFRTAGQKQDEYTAVFRDRITRLVRRALGS</sequence>
<evidence type="ECO:0000313" key="3">
    <source>
        <dbReference type="Proteomes" id="UP000243542"/>
    </source>
</evidence>
<evidence type="ECO:0000313" key="2">
    <source>
        <dbReference type="EMBL" id="PFG48116.1"/>
    </source>
</evidence>
<keyword evidence="3" id="KW-1185">Reference proteome</keyword>
<comment type="caution">
    <text evidence="2">The sequence shown here is derived from an EMBL/GenBank/DDBJ whole genome shotgun (WGS) entry which is preliminary data.</text>
</comment>
<proteinExistence type="predicted"/>
<reference evidence="2 3" key="1">
    <citation type="submission" date="2017-10" db="EMBL/GenBank/DDBJ databases">
        <title>Sequencing the genomes of 1000 actinobacteria strains.</title>
        <authorList>
            <person name="Klenk H.-P."/>
        </authorList>
    </citation>
    <scope>NUCLEOTIDE SEQUENCE [LARGE SCALE GENOMIC DNA]</scope>
    <source>
        <strain evidence="2 3">DSM 46092</strain>
    </source>
</reference>